<accession>A0A2C9KV27</accession>
<dbReference type="VEuPathDB" id="VectorBase:BGLB023879"/>
<dbReference type="VEuPathDB" id="VectorBase:BGLAX_039546"/>
<dbReference type="RefSeq" id="XP_013078229.2">
    <property type="nucleotide sequence ID" value="XM_013222775.2"/>
</dbReference>
<organism evidence="1 2">
    <name type="scientific">Biomphalaria glabrata</name>
    <name type="common">Bloodfluke planorb</name>
    <name type="synonym">Freshwater snail</name>
    <dbReference type="NCBI Taxonomy" id="6526"/>
    <lineage>
        <taxon>Eukaryota</taxon>
        <taxon>Metazoa</taxon>
        <taxon>Spiralia</taxon>
        <taxon>Lophotrochozoa</taxon>
        <taxon>Mollusca</taxon>
        <taxon>Gastropoda</taxon>
        <taxon>Heterobranchia</taxon>
        <taxon>Euthyneura</taxon>
        <taxon>Panpulmonata</taxon>
        <taxon>Hygrophila</taxon>
        <taxon>Lymnaeoidea</taxon>
        <taxon>Planorbidae</taxon>
        <taxon>Biomphalaria</taxon>
    </lineage>
</organism>
<name>A0A2C9KV27_BIOGL</name>
<protein>
    <submittedName>
        <fullName evidence="1">Uncharacterized protein</fullName>
    </submittedName>
</protein>
<evidence type="ECO:0000313" key="2">
    <source>
        <dbReference type="Proteomes" id="UP000076420"/>
    </source>
</evidence>
<proteinExistence type="predicted"/>
<reference evidence="1" key="1">
    <citation type="submission" date="2020-05" db="UniProtKB">
        <authorList>
            <consortium name="EnsemblMetazoa"/>
        </authorList>
    </citation>
    <scope>IDENTIFICATION</scope>
    <source>
        <strain evidence="1">BB02</strain>
    </source>
</reference>
<dbReference type="OrthoDB" id="6079694at2759"/>
<dbReference type="EnsemblMetazoa" id="BGLB023879-RA">
    <property type="protein sequence ID" value="BGLB023879-PA"/>
    <property type="gene ID" value="BGLB023879"/>
</dbReference>
<sequence length="188" mass="21231">MHQAFEHCHYHRDAPHQSDSLASMCWPIIQQQKPLTVLEKAAMSSRPPRNDVSWPVSEPWRRNLQQPRCGGQGRCQGDPQVCNSKYRYGVDDVGPCPSEASCRQAYCCAPCPPECPNPCPAPSGCNRLTTRCFDWPIPRRDICPAVETNADMRQNRADLNDQSKQPERCPTCKRVVVDLECGPLGYNY</sequence>
<evidence type="ECO:0000313" key="1">
    <source>
        <dbReference type="EnsemblMetazoa" id="BGLB023879-PA"/>
    </source>
</evidence>
<dbReference type="AlphaFoldDB" id="A0A2C9KV27"/>
<dbReference type="KEGG" id="bgt:106064282"/>
<dbReference type="Proteomes" id="UP000076420">
    <property type="component" value="Unassembled WGS sequence"/>
</dbReference>
<gene>
    <name evidence="1" type="primary">106064282</name>
</gene>